<sequence>MAKKKQKDPANMSFLDHLEDLRWHLVRSVLGILIAATLAFIFKQFIFDVIIFGPKRIDFYTYRVLCDIASFLDFEQSFCYEELPFRIQSRTMAGQFSAHVWTSITAGFIVAFPYVIYQFWSFIKPALHSNEQKNARLFIFSSSLLFFLGVIFGYYVITPLSINFLGSYTVSEQVFNDFDLSSYIGLLRASVLASGLIFELPIIIYFLTKVGLVTPQFLKKNRKYALVFILIISAVITPPDIASQVIVSIPVLILYEISIYISKFVLRKQKKQNRKTS</sequence>
<accession>A0A1M4WZN3</accession>
<name>A0A1M4WZN3_9FLAO</name>
<organism evidence="6 7">
    <name type="scientific">Psychroflexus salarius</name>
    <dbReference type="NCBI Taxonomy" id="1155689"/>
    <lineage>
        <taxon>Bacteria</taxon>
        <taxon>Pseudomonadati</taxon>
        <taxon>Bacteroidota</taxon>
        <taxon>Flavobacteriia</taxon>
        <taxon>Flavobacteriales</taxon>
        <taxon>Flavobacteriaceae</taxon>
        <taxon>Psychroflexus</taxon>
    </lineage>
</organism>
<feature type="transmembrane region" description="Helical" evidence="5">
    <location>
        <begin position="98"/>
        <end position="117"/>
    </location>
</feature>
<keyword evidence="2 5" id="KW-0812">Transmembrane</keyword>
<dbReference type="NCBIfam" id="TIGR00945">
    <property type="entry name" value="tatC"/>
    <property type="match status" value="1"/>
</dbReference>
<dbReference type="AlphaFoldDB" id="A0A1M4WZN3"/>
<evidence type="ECO:0000256" key="3">
    <source>
        <dbReference type="ARBA" id="ARBA00022989"/>
    </source>
</evidence>
<gene>
    <name evidence="5" type="primary">tatC</name>
    <name evidence="6" type="ORF">SAMN05444278_10734</name>
</gene>
<dbReference type="Pfam" id="PF00902">
    <property type="entry name" value="TatC"/>
    <property type="match status" value="1"/>
</dbReference>
<evidence type="ECO:0000256" key="5">
    <source>
        <dbReference type="HAMAP-Rule" id="MF_00902"/>
    </source>
</evidence>
<dbReference type="PRINTS" id="PR01840">
    <property type="entry name" value="TATCFAMILY"/>
</dbReference>
<evidence type="ECO:0000256" key="4">
    <source>
        <dbReference type="ARBA" id="ARBA00023136"/>
    </source>
</evidence>
<feature type="transmembrane region" description="Helical" evidence="5">
    <location>
        <begin position="137"/>
        <end position="157"/>
    </location>
</feature>
<dbReference type="GO" id="GO:0065002">
    <property type="term" value="P:intracellular protein transmembrane transport"/>
    <property type="evidence" value="ECO:0007669"/>
    <property type="project" value="TreeGrafter"/>
</dbReference>
<dbReference type="Proteomes" id="UP000184462">
    <property type="component" value="Unassembled WGS sequence"/>
</dbReference>
<keyword evidence="3 5" id="KW-1133">Transmembrane helix</keyword>
<dbReference type="GO" id="GO:0009977">
    <property type="term" value="F:proton motive force dependent protein transmembrane transporter activity"/>
    <property type="evidence" value="ECO:0007669"/>
    <property type="project" value="TreeGrafter"/>
</dbReference>
<keyword evidence="7" id="KW-1185">Reference proteome</keyword>
<evidence type="ECO:0000313" key="7">
    <source>
        <dbReference type="Proteomes" id="UP000184462"/>
    </source>
</evidence>
<feature type="transmembrane region" description="Helical" evidence="5">
    <location>
        <begin position="21"/>
        <end position="42"/>
    </location>
</feature>
<dbReference type="InterPro" id="IPR002033">
    <property type="entry name" value="TatC"/>
</dbReference>
<dbReference type="GO" id="GO:0033281">
    <property type="term" value="C:TAT protein transport complex"/>
    <property type="evidence" value="ECO:0007669"/>
    <property type="project" value="UniProtKB-UniRule"/>
</dbReference>
<feature type="transmembrane region" description="Helical" evidence="5">
    <location>
        <begin position="191"/>
        <end position="212"/>
    </location>
</feature>
<dbReference type="PANTHER" id="PTHR30371:SF0">
    <property type="entry name" value="SEC-INDEPENDENT PROTEIN TRANSLOCASE PROTEIN TATC, CHLOROPLASTIC-RELATED"/>
    <property type="match status" value="1"/>
</dbReference>
<dbReference type="EMBL" id="FQTW01000007">
    <property type="protein sequence ID" value="SHE86674.1"/>
    <property type="molecule type" value="Genomic_DNA"/>
</dbReference>
<protein>
    <recommendedName>
        <fullName evidence="5">Sec-independent protein translocase protein TatC</fullName>
    </recommendedName>
</protein>
<reference evidence="6 7" key="1">
    <citation type="submission" date="2016-11" db="EMBL/GenBank/DDBJ databases">
        <authorList>
            <person name="Jaros S."/>
            <person name="Januszkiewicz K."/>
            <person name="Wedrychowicz H."/>
        </authorList>
    </citation>
    <scope>NUCLEOTIDE SEQUENCE [LARGE SCALE GENOMIC DNA]</scope>
    <source>
        <strain evidence="6 7">DSM 25661</strain>
    </source>
</reference>
<dbReference type="GO" id="GO:0043953">
    <property type="term" value="P:protein transport by the Tat complex"/>
    <property type="evidence" value="ECO:0007669"/>
    <property type="project" value="UniProtKB-UniRule"/>
</dbReference>
<dbReference type="OrthoDB" id="9777044at2"/>
<dbReference type="STRING" id="1155689.SAMN05444278_10734"/>
<keyword evidence="5" id="KW-0811">Translocation</keyword>
<keyword evidence="5" id="KW-0813">Transport</keyword>
<comment type="subunit">
    <text evidence="5">Forms a complex with TatA.</text>
</comment>
<keyword evidence="5" id="KW-0653">Protein transport</keyword>
<evidence type="ECO:0000313" key="6">
    <source>
        <dbReference type="EMBL" id="SHE86674.1"/>
    </source>
</evidence>
<dbReference type="PANTHER" id="PTHR30371">
    <property type="entry name" value="SEC-INDEPENDENT PROTEIN TRANSLOCASE PROTEIN TATC"/>
    <property type="match status" value="1"/>
</dbReference>
<evidence type="ECO:0000256" key="2">
    <source>
        <dbReference type="ARBA" id="ARBA00022692"/>
    </source>
</evidence>
<evidence type="ECO:0000256" key="1">
    <source>
        <dbReference type="ARBA" id="ARBA00004141"/>
    </source>
</evidence>
<comment type="similarity">
    <text evidence="5">Belongs to the TatC family.</text>
</comment>
<dbReference type="HAMAP" id="MF_00902">
    <property type="entry name" value="TatC"/>
    <property type="match status" value="1"/>
</dbReference>
<keyword evidence="4 5" id="KW-0472">Membrane</keyword>
<proteinExistence type="inferred from homology"/>
<feature type="transmembrane region" description="Helical" evidence="5">
    <location>
        <begin position="224"/>
        <end position="241"/>
    </location>
</feature>
<comment type="function">
    <text evidence="5">Part of the twin-arginine translocation (Tat) system that transports large folded proteins containing a characteristic twin-arginine motif in their signal peptide across membranes.</text>
</comment>
<keyword evidence="5" id="KW-1003">Cell membrane</keyword>
<feature type="transmembrane region" description="Helical" evidence="5">
    <location>
        <begin position="247"/>
        <end position="266"/>
    </location>
</feature>
<comment type="subcellular location">
    <subcellularLocation>
        <location evidence="5">Cell membrane</location>
        <topology evidence="5">Multi-pass membrane protein</topology>
    </subcellularLocation>
    <subcellularLocation>
        <location evidence="1">Membrane</location>
        <topology evidence="1">Multi-pass membrane protein</topology>
    </subcellularLocation>
</comment>
<dbReference type="RefSeq" id="WP_073193308.1">
    <property type="nucleotide sequence ID" value="NZ_FQTW01000007.1"/>
</dbReference>